<organism evidence="3 4">
    <name type="scientific">Pichia kluyveri</name>
    <name type="common">Yeast</name>
    <dbReference type="NCBI Taxonomy" id="36015"/>
    <lineage>
        <taxon>Eukaryota</taxon>
        <taxon>Fungi</taxon>
        <taxon>Dikarya</taxon>
        <taxon>Ascomycota</taxon>
        <taxon>Saccharomycotina</taxon>
        <taxon>Pichiomycetes</taxon>
        <taxon>Pichiales</taxon>
        <taxon>Pichiaceae</taxon>
        <taxon>Pichia</taxon>
    </lineage>
</organism>
<feature type="transmembrane region" description="Helical" evidence="2">
    <location>
        <begin position="130"/>
        <end position="153"/>
    </location>
</feature>
<name>A0AAV5R5T8_PICKL</name>
<protein>
    <submittedName>
        <fullName evidence="3">Uncharacterized protein</fullName>
    </submittedName>
</protein>
<feature type="compositionally biased region" description="Polar residues" evidence="1">
    <location>
        <begin position="201"/>
        <end position="232"/>
    </location>
</feature>
<dbReference type="PANTHER" id="PTHR35519:SF1">
    <property type="entry name" value="YALI0C06193P"/>
    <property type="match status" value="1"/>
</dbReference>
<keyword evidence="4" id="KW-1185">Reference proteome</keyword>
<feature type="transmembrane region" description="Helical" evidence="2">
    <location>
        <begin position="88"/>
        <end position="109"/>
    </location>
</feature>
<dbReference type="AlphaFoldDB" id="A0AAV5R5T8"/>
<feature type="compositionally biased region" description="Pro residues" evidence="1">
    <location>
        <begin position="235"/>
        <end position="244"/>
    </location>
</feature>
<comment type="caution">
    <text evidence="3">The sequence shown here is derived from an EMBL/GenBank/DDBJ whole genome shotgun (WGS) entry which is preliminary data.</text>
</comment>
<dbReference type="PANTHER" id="PTHR35519">
    <property type="entry name" value="MEMBRANE PROTEINS"/>
    <property type="match status" value="1"/>
</dbReference>
<keyword evidence="2" id="KW-0472">Membrane</keyword>
<keyword evidence="2" id="KW-0812">Transmembrane</keyword>
<feature type="region of interest" description="Disordered" evidence="1">
    <location>
        <begin position="201"/>
        <end position="244"/>
    </location>
</feature>
<reference evidence="3 4" key="1">
    <citation type="journal article" date="2023" name="Elife">
        <title>Identification of key yeast species and microbe-microbe interactions impacting larval growth of Drosophila in the wild.</title>
        <authorList>
            <person name="Mure A."/>
            <person name="Sugiura Y."/>
            <person name="Maeda R."/>
            <person name="Honda K."/>
            <person name="Sakurai N."/>
            <person name="Takahashi Y."/>
            <person name="Watada M."/>
            <person name="Katoh T."/>
            <person name="Gotoh A."/>
            <person name="Gotoh Y."/>
            <person name="Taniguchi I."/>
            <person name="Nakamura K."/>
            <person name="Hayashi T."/>
            <person name="Katayama T."/>
            <person name="Uemura T."/>
            <person name="Hattori Y."/>
        </authorList>
    </citation>
    <scope>NUCLEOTIDE SEQUENCE [LARGE SCALE GENOMIC DNA]</scope>
    <source>
        <strain evidence="3 4">PK-24</strain>
    </source>
</reference>
<accession>A0AAV5R5T8</accession>
<dbReference type="Pfam" id="PF13430">
    <property type="entry name" value="DUF4112"/>
    <property type="match status" value="1"/>
</dbReference>
<dbReference type="Proteomes" id="UP001378960">
    <property type="component" value="Unassembled WGS sequence"/>
</dbReference>
<evidence type="ECO:0000313" key="4">
    <source>
        <dbReference type="Proteomes" id="UP001378960"/>
    </source>
</evidence>
<evidence type="ECO:0000313" key="3">
    <source>
        <dbReference type="EMBL" id="GMM46655.1"/>
    </source>
</evidence>
<sequence>MNYVNGFVGGIAKNFAIDTAIDKWNEFAEEKVKTKDPYRYETPDGKTKKLKLRESATKEEQKMWKWVQKRAWVDDKCFMGCYPVDCGIGLGPIVVALPVIGPFLMYAIHARLTTKAGMFYHLDAKTVAKLQANILFDLLLTFPPVIGSLFAWLNGCSTRNAAIIHTEVTKMLIMREKQNGVHNNAGIYPLEEVNTQTTYGNHAFSQNHNNPSNKQQTQPPGNATKGQRINYSNNPPRPPPRAAL</sequence>
<gene>
    <name evidence="3" type="ORF">DAPK24_032300</name>
</gene>
<dbReference type="EMBL" id="BTGB01000004">
    <property type="protein sequence ID" value="GMM46655.1"/>
    <property type="molecule type" value="Genomic_DNA"/>
</dbReference>
<evidence type="ECO:0000256" key="1">
    <source>
        <dbReference type="SAM" id="MobiDB-lite"/>
    </source>
</evidence>
<dbReference type="InterPro" id="IPR025187">
    <property type="entry name" value="DUF4112"/>
</dbReference>
<keyword evidence="2" id="KW-1133">Transmembrane helix</keyword>
<evidence type="ECO:0000256" key="2">
    <source>
        <dbReference type="SAM" id="Phobius"/>
    </source>
</evidence>
<proteinExistence type="predicted"/>